<sequence>MIRLILSLVLTTFLLLSCKSPEEPFTKKTYPVKGKIMVDGKEPDFPLQITCHNTGEIDTEHPTASGSISKRGGTFELSTYTTGDGIPPGDYVLTFVWKKFDVMSRSYTGPDKLNKRYDEPEKSDIKFSVVEGKPTDLGIIELTTK</sequence>
<reference evidence="1 2" key="1">
    <citation type="submission" date="2019-03" db="EMBL/GenBank/DDBJ databases">
        <title>Deep-cultivation of Planctomycetes and their phenomic and genomic characterization uncovers novel biology.</title>
        <authorList>
            <person name="Wiegand S."/>
            <person name="Jogler M."/>
            <person name="Boedeker C."/>
            <person name="Pinto D."/>
            <person name="Vollmers J."/>
            <person name="Rivas-Marin E."/>
            <person name="Kohn T."/>
            <person name="Peeters S.H."/>
            <person name="Heuer A."/>
            <person name="Rast P."/>
            <person name="Oberbeckmann S."/>
            <person name="Bunk B."/>
            <person name="Jeske O."/>
            <person name="Meyerdierks A."/>
            <person name="Storesund J.E."/>
            <person name="Kallscheuer N."/>
            <person name="Luecker S."/>
            <person name="Lage O.M."/>
            <person name="Pohl T."/>
            <person name="Merkel B.J."/>
            <person name="Hornburger P."/>
            <person name="Mueller R.-W."/>
            <person name="Bruemmer F."/>
            <person name="Labrenz M."/>
            <person name="Spormann A.M."/>
            <person name="Op den Camp H."/>
            <person name="Overmann J."/>
            <person name="Amann R."/>
            <person name="Jetten M.S.M."/>
            <person name="Mascher T."/>
            <person name="Medema M.H."/>
            <person name="Devos D.P."/>
            <person name="Kaster A.-K."/>
            <person name="Ovreas L."/>
            <person name="Rohde M."/>
            <person name="Galperin M.Y."/>
            <person name="Jogler C."/>
        </authorList>
    </citation>
    <scope>NUCLEOTIDE SEQUENCE [LARGE SCALE GENOMIC DNA]</scope>
    <source>
        <strain evidence="1 2">V144</strain>
    </source>
</reference>
<evidence type="ECO:0000313" key="1">
    <source>
        <dbReference type="EMBL" id="QDT97955.1"/>
    </source>
</evidence>
<organism evidence="1 2">
    <name type="scientific">Gimesia aquarii</name>
    <dbReference type="NCBI Taxonomy" id="2527964"/>
    <lineage>
        <taxon>Bacteria</taxon>
        <taxon>Pseudomonadati</taxon>
        <taxon>Planctomycetota</taxon>
        <taxon>Planctomycetia</taxon>
        <taxon>Planctomycetales</taxon>
        <taxon>Planctomycetaceae</taxon>
        <taxon>Gimesia</taxon>
    </lineage>
</organism>
<gene>
    <name evidence="1" type="ORF">V144x_34380</name>
</gene>
<evidence type="ECO:0000313" key="2">
    <source>
        <dbReference type="Proteomes" id="UP000318704"/>
    </source>
</evidence>
<protein>
    <recommendedName>
        <fullName evidence="3">Carboxypeptidase regulatory-like domain-containing protein</fullName>
    </recommendedName>
</protein>
<dbReference type="Proteomes" id="UP000318704">
    <property type="component" value="Chromosome"/>
</dbReference>
<dbReference type="PROSITE" id="PS51257">
    <property type="entry name" value="PROKAR_LIPOPROTEIN"/>
    <property type="match status" value="1"/>
</dbReference>
<dbReference type="EMBL" id="CP037920">
    <property type="protein sequence ID" value="QDT97955.1"/>
    <property type="molecule type" value="Genomic_DNA"/>
</dbReference>
<name>A0A517VY87_9PLAN</name>
<dbReference type="KEGG" id="gaw:V144x_34380"/>
<dbReference type="RefSeq" id="WP_144986238.1">
    <property type="nucleotide sequence ID" value="NZ_CP037920.1"/>
</dbReference>
<proteinExistence type="predicted"/>
<dbReference type="AlphaFoldDB" id="A0A517VY87"/>
<evidence type="ECO:0008006" key="3">
    <source>
        <dbReference type="Google" id="ProtNLM"/>
    </source>
</evidence>
<accession>A0A517VY87</accession>